<proteinExistence type="predicted"/>
<feature type="transmembrane region" description="Helical" evidence="1">
    <location>
        <begin position="66"/>
        <end position="88"/>
    </location>
</feature>
<feature type="transmembrane region" description="Helical" evidence="1">
    <location>
        <begin position="40"/>
        <end position="59"/>
    </location>
</feature>
<organism evidence="2 3">
    <name type="scientific">Kitasatospora nipponensis</name>
    <dbReference type="NCBI Taxonomy" id="258049"/>
    <lineage>
        <taxon>Bacteria</taxon>
        <taxon>Bacillati</taxon>
        <taxon>Actinomycetota</taxon>
        <taxon>Actinomycetes</taxon>
        <taxon>Kitasatosporales</taxon>
        <taxon>Streptomycetaceae</taxon>
        <taxon>Kitasatospora</taxon>
    </lineage>
</organism>
<dbReference type="Proteomes" id="UP001500037">
    <property type="component" value="Unassembled WGS sequence"/>
</dbReference>
<name>A0ABN1VW57_9ACTN</name>
<evidence type="ECO:0000313" key="3">
    <source>
        <dbReference type="Proteomes" id="UP001500037"/>
    </source>
</evidence>
<evidence type="ECO:0000256" key="1">
    <source>
        <dbReference type="SAM" id="Phobius"/>
    </source>
</evidence>
<sequence>MSPFWTAAVVGLGAGVLVTRRAHRAPSSPVWARRLPGTRLRTADLPVGGTLALLAAGLLDRAGLHAAAVAAAGLALGAAVGAVGTGLAEPLPWAGHV</sequence>
<comment type="caution">
    <text evidence="2">The sequence shown here is derived from an EMBL/GenBank/DDBJ whole genome shotgun (WGS) entry which is preliminary data.</text>
</comment>
<keyword evidence="3" id="KW-1185">Reference proteome</keyword>
<reference evidence="2 3" key="1">
    <citation type="journal article" date="2019" name="Int. J. Syst. Evol. Microbiol.">
        <title>The Global Catalogue of Microorganisms (GCM) 10K type strain sequencing project: providing services to taxonomists for standard genome sequencing and annotation.</title>
        <authorList>
            <consortium name="The Broad Institute Genomics Platform"/>
            <consortium name="The Broad Institute Genome Sequencing Center for Infectious Disease"/>
            <person name="Wu L."/>
            <person name="Ma J."/>
        </authorList>
    </citation>
    <scope>NUCLEOTIDE SEQUENCE [LARGE SCALE GENOMIC DNA]</scope>
    <source>
        <strain evidence="2 3">JCM 13004</strain>
    </source>
</reference>
<protein>
    <submittedName>
        <fullName evidence="2">Uncharacterized protein</fullName>
    </submittedName>
</protein>
<keyword evidence="1" id="KW-0812">Transmembrane</keyword>
<dbReference type="EMBL" id="BAAALF010000015">
    <property type="protein sequence ID" value="GAA1225369.1"/>
    <property type="molecule type" value="Genomic_DNA"/>
</dbReference>
<evidence type="ECO:0000313" key="2">
    <source>
        <dbReference type="EMBL" id="GAA1225369.1"/>
    </source>
</evidence>
<keyword evidence="1" id="KW-1133">Transmembrane helix</keyword>
<gene>
    <name evidence="2" type="ORF">GCM10009665_14700</name>
</gene>
<keyword evidence="1" id="KW-0472">Membrane</keyword>
<accession>A0ABN1VW57</accession>